<organism evidence="2 3">
    <name type="scientific">Nocardia aobensis</name>
    <dbReference type="NCBI Taxonomy" id="257277"/>
    <lineage>
        <taxon>Bacteria</taxon>
        <taxon>Bacillati</taxon>
        <taxon>Actinomycetota</taxon>
        <taxon>Actinomycetes</taxon>
        <taxon>Mycobacteriales</taxon>
        <taxon>Nocardiaceae</taxon>
        <taxon>Nocardia</taxon>
    </lineage>
</organism>
<protein>
    <recommendedName>
        <fullName evidence="4">Transposase</fullName>
    </recommendedName>
</protein>
<dbReference type="RefSeq" id="WP_387396115.1">
    <property type="nucleotide sequence ID" value="NZ_JBIAMT010000003.1"/>
</dbReference>
<proteinExistence type="predicted"/>
<feature type="region of interest" description="Disordered" evidence="1">
    <location>
        <begin position="1"/>
        <end position="22"/>
    </location>
</feature>
<dbReference type="Proteomes" id="UP001601442">
    <property type="component" value="Unassembled WGS sequence"/>
</dbReference>
<evidence type="ECO:0008006" key="4">
    <source>
        <dbReference type="Google" id="ProtNLM"/>
    </source>
</evidence>
<evidence type="ECO:0000313" key="2">
    <source>
        <dbReference type="EMBL" id="MFF0498550.1"/>
    </source>
</evidence>
<comment type="caution">
    <text evidence="2">The sequence shown here is derived from an EMBL/GenBank/DDBJ whole genome shotgun (WGS) entry which is preliminary data.</text>
</comment>
<gene>
    <name evidence="2" type="ORF">ACFYU5_19245</name>
</gene>
<keyword evidence="3" id="KW-1185">Reference proteome</keyword>
<evidence type="ECO:0000256" key="1">
    <source>
        <dbReference type="SAM" id="MobiDB-lite"/>
    </source>
</evidence>
<reference evidence="2 3" key="1">
    <citation type="submission" date="2024-10" db="EMBL/GenBank/DDBJ databases">
        <title>The Natural Products Discovery Center: Release of the First 8490 Sequenced Strains for Exploring Actinobacteria Biosynthetic Diversity.</title>
        <authorList>
            <person name="Kalkreuter E."/>
            <person name="Kautsar S.A."/>
            <person name="Yang D."/>
            <person name="Bader C.D."/>
            <person name="Teijaro C.N."/>
            <person name="Fluegel L."/>
            <person name="Davis C.M."/>
            <person name="Simpson J.R."/>
            <person name="Lauterbach L."/>
            <person name="Steele A.D."/>
            <person name="Gui C."/>
            <person name="Meng S."/>
            <person name="Li G."/>
            <person name="Viehrig K."/>
            <person name="Ye F."/>
            <person name="Su P."/>
            <person name="Kiefer A.F."/>
            <person name="Nichols A."/>
            <person name="Cepeda A.J."/>
            <person name="Yan W."/>
            <person name="Fan B."/>
            <person name="Jiang Y."/>
            <person name="Adhikari A."/>
            <person name="Zheng C.-J."/>
            <person name="Schuster L."/>
            <person name="Cowan T.M."/>
            <person name="Smanski M.J."/>
            <person name="Chevrette M.G."/>
            <person name="De Carvalho L.P.S."/>
            <person name="Shen B."/>
        </authorList>
    </citation>
    <scope>NUCLEOTIDE SEQUENCE [LARGE SCALE GENOMIC DNA]</scope>
    <source>
        <strain evidence="2 3">NPDC004119</strain>
    </source>
</reference>
<name>A0ABW6P5X7_9NOCA</name>
<accession>A0ABW6P5X7</accession>
<evidence type="ECO:0000313" key="3">
    <source>
        <dbReference type="Proteomes" id="UP001601442"/>
    </source>
</evidence>
<dbReference type="EMBL" id="JBIAMT010000003">
    <property type="protein sequence ID" value="MFF0498550.1"/>
    <property type="molecule type" value="Genomic_DNA"/>
</dbReference>
<sequence>MQSTTGNHATRRNERLIDGAEAQDNGVRSSVVGCIHNGPKGNGNMWTIARTDYDAHGAQVGCHVTADVESDTATDALFAAVREYRRDVPKATVQMDTDHVWKVIRFAGRNVSSYSTFRVGGAK</sequence>